<feature type="region of interest" description="Disordered" evidence="1">
    <location>
        <begin position="312"/>
        <end position="332"/>
    </location>
</feature>
<sequence length="386" mass="42488">MSTTSKAFTARKISLTTTSKLTPGGGVLSVGALPLAPAVPPPGPPEEAESGAGRKRRWGSSTATTAKKTSITTASLQSLMPDAKLAAGWSQEALVDVHPEEGCLSGGDWGANGGRDLEIRRTITQVIPAESQENGQKKREEEEEEEGGGDGRNMLKEFRKDGSVDVALETQAPPTSEADAKRGDMLVRRSISQQKVGVSVTIDDHVRTTRQPSPPHGTITNIVHISNLVRPFTLGQLKELLNRTGTVVEEGFWIDQIKSHCCVTYSSSDEAMATRTALHGVKWPQSNPKFLSVDFCEQEELDFHRGVLVPERRRRERKSDKKEEPSGKMLDDLFSKTKASPCIYWLPLTEPQALQREAERADRMKEREKRRREQTSSAGNVRPRPS</sequence>
<feature type="region of interest" description="Disordered" evidence="1">
    <location>
        <begin position="20"/>
        <end position="78"/>
    </location>
</feature>
<dbReference type="Gene3D" id="3.30.70.330">
    <property type="match status" value="1"/>
</dbReference>
<dbReference type="InterPro" id="IPR012677">
    <property type="entry name" value="Nucleotide-bd_a/b_plait_sf"/>
</dbReference>
<gene>
    <name evidence="2" type="ORF">AAFF_G00277610</name>
</gene>
<name>A0AAD7W212_9TELE</name>
<evidence type="ECO:0000313" key="3">
    <source>
        <dbReference type="Proteomes" id="UP001221898"/>
    </source>
</evidence>
<dbReference type="GO" id="GO:0061574">
    <property type="term" value="C:ASAP complex"/>
    <property type="evidence" value="ECO:0007669"/>
    <property type="project" value="TreeGrafter"/>
</dbReference>
<reference evidence="2" key="1">
    <citation type="journal article" date="2023" name="Science">
        <title>Genome structures resolve the early diversification of teleost fishes.</title>
        <authorList>
            <person name="Parey E."/>
            <person name="Louis A."/>
            <person name="Montfort J."/>
            <person name="Bouchez O."/>
            <person name="Roques C."/>
            <person name="Iampietro C."/>
            <person name="Lluch J."/>
            <person name="Castinel A."/>
            <person name="Donnadieu C."/>
            <person name="Desvignes T."/>
            <person name="Floi Bucao C."/>
            <person name="Jouanno E."/>
            <person name="Wen M."/>
            <person name="Mejri S."/>
            <person name="Dirks R."/>
            <person name="Jansen H."/>
            <person name="Henkel C."/>
            <person name="Chen W.J."/>
            <person name="Zahm M."/>
            <person name="Cabau C."/>
            <person name="Klopp C."/>
            <person name="Thompson A.W."/>
            <person name="Robinson-Rechavi M."/>
            <person name="Braasch I."/>
            <person name="Lecointre G."/>
            <person name="Bobe J."/>
            <person name="Postlethwait J.H."/>
            <person name="Berthelot C."/>
            <person name="Roest Crollius H."/>
            <person name="Guiguen Y."/>
        </authorList>
    </citation>
    <scope>NUCLEOTIDE SEQUENCE</scope>
    <source>
        <strain evidence="2">NC1722</strain>
    </source>
</reference>
<evidence type="ECO:0000313" key="2">
    <source>
        <dbReference type="EMBL" id="KAJ8372753.1"/>
    </source>
</evidence>
<proteinExistence type="predicted"/>
<dbReference type="PANTHER" id="PTHR46589:SF1">
    <property type="entry name" value="APOPTOTIC CHROMATIN CONDENSATION INDUCER IN THE NUCLEUS"/>
    <property type="match status" value="1"/>
</dbReference>
<feature type="region of interest" description="Disordered" evidence="1">
    <location>
        <begin position="166"/>
        <end position="185"/>
    </location>
</feature>
<dbReference type="GO" id="GO:0008380">
    <property type="term" value="P:RNA splicing"/>
    <property type="evidence" value="ECO:0007669"/>
    <property type="project" value="TreeGrafter"/>
</dbReference>
<dbReference type="GO" id="GO:0003723">
    <property type="term" value="F:RNA binding"/>
    <property type="evidence" value="ECO:0007669"/>
    <property type="project" value="TreeGrafter"/>
</dbReference>
<dbReference type="InterPro" id="IPR032552">
    <property type="entry name" value="RSB_motif"/>
</dbReference>
<dbReference type="Proteomes" id="UP001221898">
    <property type="component" value="Unassembled WGS sequence"/>
</dbReference>
<evidence type="ECO:0000256" key="1">
    <source>
        <dbReference type="SAM" id="MobiDB-lite"/>
    </source>
</evidence>
<feature type="region of interest" description="Disordered" evidence="1">
    <location>
        <begin position="124"/>
        <end position="156"/>
    </location>
</feature>
<dbReference type="InterPro" id="IPR052793">
    <property type="entry name" value="EJC-associated_protein"/>
</dbReference>
<dbReference type="InterPro" id="IPR034257">
    <property type="entry name" value="Acinus_RRM"/>
</dbReference>
<dbReference type="EMBL" id="JAINUG010000388">
    <property type="protein sequence ID" value="KAJ8372753.1"/>
    <property type="molecule type" value="Genomic_DNA"/>
</dbReference>
<accession>A0AAD7W212</accession>
<dbReference type="SUPFAM" id="SSF54928">
    <property type="entry name" value="RNA-binding domain, RBD"/>
    <property type="match status" value="1"/>
</dbReference>
<dbReference type="CDD" id="cd12432">
    <property type="entry name" value="RRM_ACINU"/>
    <property type="match status" value="1"/>
</dbReference>
<dbReference type="AlphaFoldDB" id="A0AAD7W212"/>
<keyword evidence="3" id="KW-1185">Reference proteome</keyword>
<dbReference type="GO" id="GO:0071011">
    <property type="term" value="C:precatalytic spliceosome"/>
    <property type="evidence" value="ECO:0007669"/>
    <property type="project" value="TreeGrafter"/>
</dbReference>
<feature type="compositionally biased region" description="Low complexity" evidence="1">
    <location>
        <begin position="60"/>
        <end position="75"/>
    </location>
</feature>
<organism evidence="2 3">
    <name type="scientific">Aldrovandia affinis</name>
    <dbReference type="NCBI Taxonomy" id="143900"/>
    <lineage>
        <taxon>Eukaryota</taxon>
        <taxon>Metazoa</taxon>
        <taxon>Chordata</taxon>
        <taxon>Craniata</taxon>
        <taxon>Vertebrata</taxon>
        <taxon>Euteleostomi</taxon>
        <taxon>Actinopterygii</taxon>
        <taxon>Neopterygii</taxon>
        <taxon>Teleostei</taxon>
        <taxon>Notacanthiformes</taxon>
        <taxon>Halosauridae</taxon>
        <taxon>Aldrovandia</taxon>
    </lineage>
</organism>
<dbReference type="Pfam" id="PF16294">
    <property type="entry name" value="RSB_motif"/>
    <property type="match status" value="1"/>
</dbReference>
<feature type="compositionally biased region" description="Basic and acidic residues" evidence="1">
    <location>
        <begin position="356"/>
        <end position="374"/>
    </location>
</feature>
<feature type="region of interest" description="Disordered" evidence="1">
    <location>
        <begin position="354"/>
        <end position="386"/>
    </location>
</feature>
<dbReference type="PANTHER" id="PTHR46589">
    <property type="entry name" value="APOPTOTIC CHROMATIN CONDENSATION INDUCER IN THE NUCLEUS"/>
    <property type="match status" value="1"/>
</dbReference>
<protein>
    <submittedName>
        <fullName evidence="2">Uncharacterized protein</fullName>
    </submittedName>
</protein>
<dbReference type="InterPro" id="IPR035979">
    <property type="entry name" value="RBD_domain_sf"/>
</dbReference>
<comment type="caution">
    <text evidence="2">The sequence shown here is derived from an EMBL/GenBank/DDBJ whole genome shotgun (WGS) entry which is preliminary data.</text>
</comment>